<evidence type="ECO:0000259" key="5">
    <source>
        <dbReference type="Pfam" id="PF13193"/>
    </source>
</evidence>
<keyword evidence="4" id="KW-0067">ATP-binding</keyword>
<dbReference type="Pfam" id="PF13193">
    <property type="entry name" value="AMP-binding_C"/>
    <property type="match status" value="1"/>
</dbReference>
<evidence type="ECO:0000313" key="6">
    <source>
        <dbReference type="EMBL" id="MDV7268962.1"/>
    </source>
</evidence>
<keyword evidence="3" id="KW-0547">Nucleotide-binding</keyword>
<gene>
    <name evidence="6" type="ORF">R4315_31075</name>
</gene>
<dbReference type="InterPro" id="IPR025110">
    <property type="entry name" value="AMP-bd_C"/>
</dbReference>
<dbReference type="Gene3D" id="3.30.300.30">
    <property type="match status" value="1"/>
</dbReference>
<sequence>HVKSRIASYKAPRSVEFVDDLPRTSTGKIRKNELRDAEWSSRPTMING</sequence>
<dbReference type="SUPFAM" id="SSF56801">
    <property type="entry name" value="Acetyl-CoA synthetase-like"/>
    <property type="match status" value="1"/>
</dbReference>
<evidence type="ECO:0000256" key="1">
    <source>
        <dbReference type="ARBA" id="ARBA00006432"/>
    </source>
</evidence>
<protein>
    <recommendedName>
        <fullName evidence="5">AMP-binding enzyme C-terminal domain-containing protein</fullName>
    </recommendedName>
</protein>
<dbReference type="GO" id="GO:0015645">
    <property type="term" value="F:fatty acid ligase activity"/>
    <property type="evidence" value="ECO:0007669"/>
    <property type="project" value="TreeGrafter"/>
</dbReference>
<dbReference type="AlphaFoldDB" id="A0AAE4V664"/>
<comment type="caution">
    <text evidence="6">The sequence shown here is derived from an EMBL/GenBank/DDBJ whole genome shotgun (WGS) entry which is preliminary data.</text>
</comment>
<name>A0AAE4V664_9NOCA</name>
<organism evidence="6 7">
    <name type="scientific">Rhodococcus oxybenzonivorans</name>
    <dbReference type="NCBI Taxonomy" id="1990687"/>
    <lineage>
        <taxon>Bacteria</taxon>
        <taxon>Bacillati</taxon>
        <taxon>Actinomycetota</taxon>
        <taxon>Actinomycetes</taxon>
        <taxon>Mycobacteriales</taxon>
        <taxon>Nocardiaceae</taxon>
        <taxon>Rhodococcus</taxon>
    </lineage>
</organism>
<dbReference type="PANTHER" id="PTHR43605">
    <property type="entry name" value="ACYL-COENZYME A SYNTHETASE"/>
    <property type="match status" value="1"/>
</dbReference>
<accession>A0AAE4V664</accession>
<dbReference type="Proteomes" id="UP001185863">
    <property type="component" value="Unassembled WGS sequence"/>
</dbReference>
<dbReference type="EMBL" id="JAWLUP010000256">
    <property type="protein sequence ID" value="MDV7268962.1"/>
    <property type="molecule type" value="Genomic_DNA"/>
</dbReference>
<feature type="domain" description="AMP-binding enzyme C-terminal" evidence="5">
    <location>
        <begin position="1"/>
        <end position="28"/>
    </location>
</feature>
<comment type="similarity">
    <text evidence="1">Belongs to the ATP-dependent AMP-binding enzyme family.</text>
</comment>
<evidence type="ECO:0000256" key="2">
    <source>
        <dbReference type="ARBA" id="ARBA00022598"/>
    </source>
</evidence>
<dbReference type="GO" id="GO:0005524">
    <property type="term" value="F:ATP binding"/>
    <property type="evidence" value="ECO:0007669"/>
    <property type="project" value="UniProtKB-KW"/>
</dbReference>
<dbReference type="GO" id="GO:0006633">
    <property type="term" value="P:fatty acid biosynthetic process"/>
    <property type="evidence" value="ECO:0007669"/>
    <property type="project" value="TreeGrafter"/>
</dbReference>
<dbReference type="GO" id="GO:0006637">
    <property type="term" value="P:acyl-CoA metabolic process"/>
    <property type="evidence" value="ECO:0007669"/>
    <property type="project" value="TreeGrafter"/>
</dbReference>
<feature type="non-terminal residue" evidence="6">
    <location>
        <position position="1"/>
    </location>
</feature>
<dbReference type="InterPro" id="IPR051087">
    <property type="entry name" value="Mitochondrial_ACSM"/>
</dbReference>
<evidence type="ECO:0000256" key="3">
    <source>
        <dbReference type="ARBA" id="ARBA00022741"/>
    </source>
</evidence>
<proteinExistence type="inferred from homology"/>
<dbReference type="RefSeq" id="WP_317769363.1">
    <property type="nucleotide sequence ID" value="NZ_JAWLUP010000256.1"/>
</dbReference>
<evidence type="ECO:0000256" key="4">
    <source>
        <dbReference type="ARBA" id="ARBA00022840"/>
    </source>
</evidence>
<keyword evidence="2" id="KW-0436">Ligase</keyword>
<evidence type="ECO:0000313" key="7">
    <source>
        <dbReference type="Proteomes" id="UP001185863"/>
    </source>
</evidence>
<dbReference type="PANTHER" id="PTHR43605:SF10">
    <property type="entry name" value="ACYL-COA SYNTHETASE MEDIUM CHAIN FAMILY MEMBER 3"/>
    <property type="match status" value="1"/>
</dbReference>
<dbReference type="InterPro" id="IPR045851">
    <property type="entry name" value="AMP-bd_C_sf"/>
</dbReference>
<reference evidence="6" key="1">
    <citation type="submission" date="2023-10" db="EMBL/GenBank/DDBJ databases">
        <title>Development of a sustainable strategy for remediation of hydrocarbon-contaminated territories based on the waste exchange concept.</title>
        <authorList>
            <person name="Krivoruchko A."/>
        </authorList>
    </citation>
    <scope>NUCLEOTIDE SEQUENCE</scope>
    <source>
        <strain evidence="6">IEGM 68</strain>
    </source>
</reference>
<dbReference type="GO" id="GO:0004321">
    <property type="term" value="F:fatty-acyl-CoA synthase activity"/>
    <property type="evidence" value="ECO:0007669"/>
    <property type="project" value="TreeGrafter"/>
</dbReference>